<accession>A0A7G6E7C0</accession>
<dbReference type="Gene3D" id="3.40.190.10">
    <property type="entry name" value="Periplasmic binding protein-like II"/>
    <property type="match status" value="2"/>
</dbReference>
<dbReference type="AlphaFoldDB" id="A0A7G6E7C0"/>
<dbReference type="InterPro" id="IPR052738">
    <property type="entry name" value="ABC-Tungstate_binding"/>
</dbReference>
<dbReference type="OrthoDB" id="186379at2"/>
<keyword evidence="4" id="KW-1185">Reference proteome</keyword>
<dbReference type="Pfam" id="PF12849">
    <property type="entry name" value="PBP_like_2"/>
    <property type="match status" value="1"/>
</dbReference>
<keyword evidence="1" id="KW-0732">Signal</keyword>
<protein>
    <submittedName>
        <fullName evidence="3">Tungsten ABC transporter substrate-binding protein</fullName>
    </submittedName>
</protein>
<dbReference type="RefSeq" id="WP_034420538.1">
    <property type="nucleotide sequence ID" value="NZ_CP045798.1"/>
</dbReference>
<dbReference type="InterPro" id="IPR024370">
    <property type="entry name" value="PBP_domain"/>
</dbReference>
<dbReference type="PROSITE" id="PS51257">
    <property type="entry name" value="PROKAR_LIPOPROTEIN"/>
    <property type="match status" value="1"/>
</dbReference>
<dbReference type="PANTHER" id="PTHR37945">
    <property type="entry name" value="EXTRACELLULAR TUNGSTATE BINDING PROTEIN"/>
    <property type="match status" value="1"/>
</dbReference>
<evidence type="ECO:0000256" key="1">
    <source>
        <dbReference type="SAM" id="SignalP"/>
    </source>
</evidence>
<feature type="chain" id="PRO_5039476609" evidence="1">
    <location>
        <begin position="22"/>
        <end position="278"/>
    </location>
</feature>
<proteinExistence type="predicted"/>
<feature type="signal peptide" evidence="1">
    <location>
        <begin position="1"/>
        <end position="21"/>
    </location>
</feature>
<dbReference type="EMBL" id="CP045798">
    <property type="protein sequence ID" value="QNB47974.1"/>
    <property type="molecule type" value="Genomic_DNA"/>
</dbReference>
<evidence type="ECO:0000313" key="4">
    <source>
        <dbReference type="Proteomes" id="UP000515847"/>
    </source>
</evidence>
<feature type="domain" description="PBP" evidence="2">
    <location>
        <begin position="34"/>
        <end position="259"/>
    </location>
</feature>
<evidence type="ECO:0000313" key="3">
    <source>
        <dbReference type="EMBL" id="QNB47974.1"/>
    </source>
</evidence>
<dbReference type="PANTHER" id="PTHR37945:SF1">
    <property type="entry name" value="EXTRACELLULAR TUNGSTATE BINDING PROTEIN"/>
    <property type="match status" value="1"/>
</dbReference>
<gene>
    <name evidence="3" type="ORF">BR63_17935</name>
</gene>
<dbReference type="SUPFAM" id="SSF53850">
    <property type="entry name" value="Periplasmic binding protein-like II"/>
    <property type="match status" value="1"/>
</dbReference>
<organism evidence="3 4">
    <name type="scientific">Thermanaerosceptrum fracticalcis</name>
    <dbReference type="NCBI Taxonomy" id="1712410"/>
    <lineage>
        <taxon>Bacteria</taxon>
        <taxon>Bacillati</taxon>
        <taxon>Bacillota</taxon>
        <taxon>Clostridia</taxon>
        <taxon>Eubacteriales</taxon>
        <taxon>Peptococcaceae</taxon>
        <taxon>Thermanaerosceptrum</taxon>
    </lineage>
</organism>
<dbReference type="KEGG" id="tfr:BR63_17935"/>
<evidence type="ECO:0000259" key="2">
    <source>
        <dbReference type="Pfam" id="PF12849"/>
    </source>
</evidence>
<sequence>MKKVFSVLLTVILLFSLVACGKTAPKQEAPKSVEENKTIVLSTTTSTKDSGLLEKLLPVFEQKTGYQVKVLSQGTGQALKTGELGDCDVVLVHSRAAEDKFVADGFGVNRRDVMHNDFVIVGPEHDPAKIKGLPVVEALTRIAEMKKTEFISRGDDSGTHKKELELWTKSGVKPEGKWYLSVGKGMGDTLIMTDEKQGYTLADRGTYASMKDKLKLVVLVEGVPELLNPYGIIAVNPTRHPKVNHNGAIALIEFITSQEGKDIINGYKVNGQQLFFAK</sequence>
<name>A0A7G6E7C0_THEFR</name>
<reference evidence="3 4" key="1">
    <citation type="journal article" date="2019" name="Front. Microbiol.">
        <title>Thermoanaerosceptrum fracticalcis gen. nov. sp. nov., a Novel Fumarate-Fermenting Microorganism From a Deep Fractured Carbonate Aquifer of the US Great Basin.</title>
        <authorList>
            <person name="Hamilton-Brehm S.D."/>
            <person name="Stewart L.E."/>
            <person name="Zavarin M."/>
            <person name="Caldwell M."/>
            <person name="Lawson P.A."/>
            <person name="Onstott T.C."/>
            <person name="Grzymski J."/>
            <person name="Neveux I."/>
            <person name="Lollar B.S."/>
            <person name="Russell C.E."/>
            <person name="Moser D.P."/>
        </authorList>
    </citation>
    <scope>NUCLEOTIDE SEQUENCE [LARGE SCALE GENOMIC DNA]</scope>
    <source>
        <strain evidence="3 4">DRI-13</strain>
    </source>
</reference>
<dbReference type="Proteomes" id="UP000515847">
    <property type="component" value="Chromosome"/>
</dbReference>